<dbReference type="InterPro" id="IPR036953">
    <property type="entry name" value="GreA/GreB_C_sf"/>
</dbReference>
<dbReference type="Proteomes" id="UP001272137">
    <property type="component" value="Unassembled WGS sequence"/>
</dbReference>
<evidence type="ECO:0000313" key="3">
    <source>
        <dbReference type="Proteomes" id="UP001272137"/>
    </source>
</evidence>
<comment type="caution">
    <text evidence="2">The sequence shown here is derived from an EMBL/GenBank/DDBJ whole genome shotgun (WGS) entry which is preliminary data.</text>
</comment>
<organism evidence="2 3">
    <name type="scientific">Burkholderia thailandensis</name>
    <dbReference type="NCBI Taxonomy" id="57975"/>
    <lineage>
        <taxon>Bacteria</taxon>
        <taxon>Pseudomonadati</taxon>
        <taxon>Pseudomonadota</taxon>
        <taxon>Betaproteobacteria</taxon>
        <taxon>Burkholderiales</taxon>
        <taxon>Burkholderiaceae</taxon>
        <taxon>Burkholderia</taxon>
        <taxon>pseudomallei group</taxon>
    </lineage>
</organism>
<dbReference type="PIRSF" id="PIRSF006092">
    <property type="entry name" value="GreA_GreB"/>
    <property type="match status" value="1"/>
</dbReference>
<dbReference type="EMBL" id="QXCT01000001">
    <property type="protein sequence ID" value="MDW9251628.1"/>
    <property type="molecule type" value="Genomic_DNA"/>
</dbReference>
<dbReference type="Gene3D" id="3.10.50.30">
    <property type="entry name" value="Transcription elongation factor, GreA/GreB, C-terminal domain"/>
    <property type="match status" value="1"/>
</dbReference>
<sequence>MKNRIYQLTELDVARLEKHAERNPHYQEMLDTLLERADIVEPDKIQANVVTMNSQIKLLDETAGQDMTWTIVYPDAANFEHGRLNVFSPVGMALLGARRGERVKVTLPGGTDATLKIVEIVYQPEASGDYTH</sequence>
<dbReference type="GO" id="GO:0032784">
    <property type="term" value="P:regulation of DNA-templated transcription elongation"/>
    <property type="evidence" value="ECO:0007669"/>
    <property type="project" value="InterPro"/>
</dbReference>
<dbReference type="GO" id="GO:0070063">
    <property type="term" value="F:RNA polymerase binding"/>
    <property type="evidence" value="ECO:0007669"/>
    <property type="project" value="InterPro"/>
</dbReference>
<gene>
    <name evidence="2" type="ORF">C7S16_4439</name>
</gene>
<dbReference type="GO" id="GO:0006354">
    <property type="term" value="P:DNA-templated transcription elongation"/>
    <property type="evidence" value="ECO:0007669"/>
    <property type="project" value="TreeGrafter"/>
</dbReference>
<dbReference type="GO" id="GO:0003677">
    <property type="term" value="F:DNA binding"/>
    <property type="evidence" value="ECO:0007669"/>
    <property type="project" value="InterPro"/>
</dbReference>
<dbReference type="PANTHER" id="PTHR30437">
    <property type="entry name" value="TRANSCRIPTION ELONGATION FACTOR GREA"/>
    <property type="match status" value="1"/>
</dbReference>
<dbReference type="GO" id="GO:0003746">
    <property type="term" value="F:translation elongation factor activity"/>
    <property type="evidence" value="ECO:0007669"/>
    <property type="project" value="UniProtKB-KW"/>
</dbReference>
<evidence type="ECO:0000259" key="1">
    <source>
        <dbReference type="Pfam" id="PF01272"/>
    </source>
</evidence>
<proteinExistence type="predicted"/>
<dbReference type="PANTHER" id="PTHR30437:SF5">
    <property type="entry name" value="REGULATOR OF NUCLEOSIDE DIPHOSPHATE KINASE"/>
    <property type="match status" value="1"/>
</dbReference>
<dbReference type="SUPFAM" id="SSF54534">
    <property type="entry name" value="FKBP-like"/>
    <property type="match status" value="1"/>
</dbReference>
<reference evidence="2" key="1">
    <citation type="submission" date="2018-08" db="EMBL/GenBank/DDBJ databases">
        <title>Identification of Burkholderia cepacia strains that express a Burkholderia pseudomallei-like capsular polysaccharide.</title>
        <authorList>
            <person name="Burtnick M.N."/>
            <person name="Vongsouvath M."/>
            <person name="Newton P."/>
            <person name="Wuthiekanun V."/>
            <person name="Limmathurotsakul D."/>
            <person name="Brett P.J."/>
            <person name="Chantratita N."/>
            <person name="Dance D.A."/>
        </authorList>
    </citation>
    <scope>NUCLEOTIDE SEQUENCE</scope>
    <source>
        <strain evidence="2">SBXCC001</strain>
    </source>
</reference>
<evidence type="ECO:0000313" key="2">
    <source>
        <dbReference type="EMBL" id="MDW9251628.1"/>
    </source>
</evidence>
<feature type="domain" description="Transcription elongation factor GreA/GreB C-terminal" evidence="1">
    <location>
        <begin position="46"/>
        <end position="121"/>
    </location>
</feature>
<accession>A0AAW9CRC1</accession>
<dbReference type="InterPro" id="IPR023459">
    <property type="entry name" value="Tscrpt_elong_fac_GreA/B_fam"/>
</dbReference>
<dbReference type="RefSeq" id="WP_009900401.1">
    <property type="nucleotide sequence ID" value="NZ_CM125683.1"/>
</dbReference>
<dbReference type="InterPro" id="IPR001437">
    <property type="entry name" value="Tscrpt_elong_fac_GreA/B_C"/>
</dbReference>
<keyword evidence="2" id="KW-0251">Elongation factor</keyword>
<name>A0AAW9CRC1_BURTH</name>
<dbReference type="AlphaFoldDB" id="A0AAW9CRC1"/>
<dbReference type="KEGG" id="btha:DR62_3480"/>
<protein>
    <submittedName>
        <fullName evidence="2">Transcription elongation factor, GreA/GreB, C-term family protein</fullName>
    </submittedName>
</protein>
<dbReference type="Pfam" id="PF01272">
    <property type="entry name" value="GreA_GreB"/>
    <property type="match status" value="1"/>
</dbReference>
<keyword evidence="2" id="KW-0648">Protein biosynthesis</keyword>